<comment type="caution">
    <text evidence="1">The sequence shown here is derived from an EMBL/GenBank/DDBJ whole genome shotgun (WGS) entry which is preliminary data.</text>
</comment>
<keyword evidence="2" id="KW-1185">Reference proteome</keyword>
<dbReference type="EMBL" id="JAINUF010000002">
    <property type="protein sequence ID" value="KAJ8376049.1"/>
    <property type="molecule type" value="Genomic_DNA"/>
</dbReference>
<organism evidence="1 2">
    <name type="scientific">Synaphobranchus kaupii</name>
    <name type="common">Kaup's arrowtooth eel</name>
    <dbReference type="NCBI Taxonomy" id="118154"/>
    <lineage>
        <taxon>Eukaryota</taxon>
        <taxon>Metazoa</taxon>
        <taxon>Chordata</taxon>
        <taxon>Craniata</taxon>
        <taxon>Vertebrata</taxon>
        <taxon>Euteleostomi</taxon>
        <taxon>Actinopterygii</taxon>
        <taxon>Neopterygii</taxon>
        <taxon>Teleostei</taxon>
        <taxon>Anguilliformes</taxon>
        <taxon>Synaphobranchidae</taxon>
        <taxon>Synaphobranchus</taxon>
    </lineage>
</organism>
<evidence type="ECO:0000313" key="1">
    <source>
        <dbReference type="EMBL" id="KAJ8376049.1"/>
    </source>
</evidence>
<reference evidence="1" key="1">
    <citation type="journal article" date="2023" name="Science">
        <title>Genome structures resolve the early diversification of teleost fishes.</title>
        <authorList>
            <person name="Parey E."/>
            <person name="Louis A."/>
            <person name="Montfort J."/>
            <person name="Bouchez O."/>
            <person name="Roques C."/>
            <person name="Iampietro C."/>
            <person name="Lluch J."/>
            <person name="Castinel A."/>
            <person name="Donnadieu C."/>
            <person name="Desvignes T."/>
            <person name="Floi Bucao C."/>
            <person name="Jouanno E."/>
            <person name="Wen M."/>
            <person name="Mejri S."/>
            <person name="Dirks R."/>
            <person name="Jansen H."/>
            <person name="Henkel C."/>
            <person name="Chen W.J."/>
            <person name="Zahm M."/>
            <person name="Cabau C."/>
            <person name="Klopp C."/>
            <person name="Thompson A.W."/>
            <person name="Robinson-Rechavi M."/>
            <person name="Braasch I."/>
            <person name="Lecointre G."/>
            <person name="Bobe J."/>
            <person name="Postlethwait J.H."/>
            <person name="Berthelot C."/>
            <person name="Roest Crollius H."/>
            <person name="Guiguen Y."/>
        </authorList>
    </citation>
    <scope>NUCLEOTIDE SEQUENCE</scope>
    <source>
        <strain evidence="1">WJC10195</strain>
    </source>
</reference>
<gene>
    <name evidence="1" type="ORF">SKAU_G00066290</name>
</gene>
<evidence type="ECO:0000313" key="2">
    <source>
        <dbReference type="Proteomes" id="UP001152622"/>
    </source>
</evidence>
<dbReference type="Proteomes" id="UP001152622">
    <property type="component" value="Chromosome 2"/>
</dbReference>
<sequence length="109" mass="11743">MSNSSVTWTCSALYPRLFALQPWTPANQPVPCRFGVLRGTMKENVFKGLINCDRPPSAASDVTQGVATASSKGCFESEDVGEEIWGLTTFPPSLSHGSQAPLQEAGRRL</sequence>
<accession>A0A9Q1J930</accession>
<protein>
    <submittedName>
        <fullName evidence="1">Uncharacterized protein</fullName>
    </submittedName>
</protein>
<proteinExistence type="predicted"/>
<dbReference type="AlphaFoldDB" id="A0A9Q1J930"/>
<name>A0A9Q1J930_SYNKA</name>